<dbReference type="Gene3D" id="2.60.120.320">
    <property type="entry name" value="Thiamin pyrophosphokinase, thiamin-binding domain"/>
    <property type="match status" value="1"/>
</dbReference>
<dbReference type="Gene3D" id="3.40.50.10240">
    <property type="entry name" value="Thiamin pyrophosphokinase, catalytic domain"/>
    <property type="match status" value="1"/>
</dbReference>
<gene>
    <name evidence="6" type="ORF">NYPRO_LOCUS15769</name>
</gene>
<dbReference type="GO" id="GO:0005524">
    <property type="term" value="F:ATP binding"/>
    <property type="evidence" value="ECO:0007669"/>
    <property type="project" value="UniProtKB-KW"/>
</dbReference>
<dbReference type="PANTHER" id="PTHR13622:SF8">
    <property type="entry name" value="THIAMIN PYROPHOSPHOKINASE 1"/>
    <property type="match status" value="1"/>
</dbReference>
<dbReference type="GO" id="GO:0009229">
    <property type="term" value="P:thiamine diphosphate biosynthetic process"/>
    <property type="evidence" value="ECO:0007669"/>
    <property type="project" value="InterPro"/>
</dbReference>
<evidence type="ECO:0000256" key="2">
    <source>
        <dbReference type="ARBA" id="ARBA00022741"/>
    </source>
</evidence>
<accession>A0A811YZN9</accession>
<feature type="domain" description="Thiamin pyrophosphokinase catalytic" evidence="5">
    <location>
        <begin position="35"/>
        <end position="90"/>
    </location>
</feature>
<keyword evidence="7" id="KW-1185">Reference proteome</keyword>
<dbReference type="Proteomes" id="UP000645828">
    <property type="component" value="Unassembled WGS sequence"/>
</dbReference>
<reference evidence="6" key="1">
    <citation type="submission" date="2020-12" db="EMBL/GenBank/DDBJ databases">
        <authorList>
            <consortium name="Molecular Ecology Group"/>
        </authorList>
    </citation>
    <scope>NUCLEOTIDE SEQUENCE</scope>
    <source>
        <strain evidence="6">TBG_1078</strain>
    </source>
</reference>
<keyword evidence="3" id="KW-0418">Kinase</keyword>
<evidence type="ECO:0000256" key="4">
    <source>
        <dbReference type="ARBA" id="ARBA00022840"/>
    </source>
</evidence>
<evidence type="ECO:0000256" key="1">
    <source>
        <dbReference type="ARBA" id="ARBA00022679"/>
    </source>
</evidence>
<proteinExistence type="predicted"/>
<evidence type="ECO:0000313" key="7">
    <source>
        <dbReference type="Proteomes" id="UP000645828"/>
    </source>
</evidence>
<dbReference type="Pfam" id="PF04263">
    <property type="entry name" value="TPK_catalytic"/>
    <property type="match status" value="1"/>
</dbReference>
<dbReference type="PANTHER" id="PTHR13622">
    <property type="entry name" value="THIAMIN PYROPHOSPHOKINASE"/>
    <property type="match status" value="1"/>
</dbReference>
<sequence length="155" mass="17396">MRVPVATHPGQYLMLPKLKHCPVALNQPLDKGLCHLRSKAILRACADADANQLYDITKRESFLPEFTSRDLDSVRPKVKEYYAVKGSTCIPSVPIIMIQEGSLIYLLQPGKHKLHVDTGMEGDWRGLIPVGQPCNHVMTTGVKSHPWLLSFFSYL</sequence>
<dbReference type="InterPro" id="IPR036759">
    <property type="entry name" value="TPK_catalytic_sf"/>
</dbReference>
<organism evidence="6 7">
    <name type="scientific">Nyctereutes procyonoides</name>
    <name type="common">Raccoon dog</name>
    <name type="synonym">Canis procyonoides</name>
    <dbReference type="NCBI Taxonomy" id="34880"/>
    <lineage>
        <taxon>Eukaryota</taxon>
        <taxon>Metazoa</taxon>
        <taxon>Chordata</taxon>
        <taxon>Craniata</taxon>
        <taxon>Vertebrata</taxon>
        <taxon>Euteleostomi</taxon>
        <taxon>Mammalia</taxon>
        <taxon>Eutheria</taxon>
        <taxon>Laurasiatheria</taxon>
        <taxon>Carnivora</taxon>
        <taxon>Caniformia</taxon>
        <taxon>Canidae</taxon>
        <taxon>Nyctereutes</taxon>
    </lineage>
</organism>
<dbReference type="EMBL" id="CAJHUB010000754">
    <property type="protein sequence ID" value="CAD7682977.1"/>
    <property type="molecule type" value="Genomic_DNA"/>
</dbReference>
<evidence type="ECO:0000259" key="5">
    <source>
        <dbReference type="Pfam" id="PF04263"/>
    </source>
</evidence>
<dbReference type="GO" id="GO:0004788">
    <property type="term" value="F:thiamine diphosphokinase activity"/>
    <property type="evidence" value="ECO:0007669"/>
    <property type="project" value="InterPro"/>
</dbReference>
<dbReference type="AlphaFoldDB" id="A0A811YZN9"/>
<dbReference type="InterPro" id="IPR007371">
    <property type="entry name" value="TPK_catalytic"/>
</dbReference>
<name>A0A811YZN9_NYCPR</name>
<keyword evidence="4" id="KW-0067">ATP-binding</keyword>
<keyword evidence="1" id="KW-0808">Transferase</keyword>
<protein>
    <submittedName>
        <fullName evidence="6">(raccoon dog) hypothetical protein</fullName>
    </submittedName>
</protein>
<dbReference type="SUPFAM" id="SSF63999">
    <property type="entry name" value="Thiamin pyrophosphokinase, catalytic domain"/>
    <property type="match status" value="1"/>
</dbReference>
<keyword evidence="2" id="KW-0547">Nucleotide-binding</keyword>
<evidence type="ECO:0000256" key="3">
    <source>
        <dbReference type="ARBA" id="ARBA00022777"/>
    </source>
</evidence>
<comment type="caution">
    <text evidence="6">The sequence shown here is derived from an EMBL/GenBank/DDBJ whole genome shotgun (WGS) entry which is preliminary data.</text>
</comment>
<dbReference type="GO" id="GO:0016301">
    <property type="term" value="F:kinase activity"/>
    <property type="evidence" value="ECO:0007669"/>
    <property type="project" value="UniProtKB-KW"/>
</dbReference>
<evidence type="ECO:0000313" key="6">
    <source>
        <dbReference type="EMBL" id="CAD7682977.1"/>
    </source>
</evidence>